<reference evidence="1" key="1">
    <citation type="submission" date="2007-07" db="EMBL/GenBank/DDBJ databases">
        <title>PCAP assembly of the Caenorhabditis remanei genome.</title>
        <authorList>
            <consortium name="The Caenorhabditis remanei Sequencing Consortium"/>
            <person name="Wilson R.K."/>
        </authorList>
    </citation>
    <scope>NUCLEOTIDE SEQUENCE [LARGE SCALE GENOMIC DNA]</scope>
    <source>
        <strain evidence="1">PB4641</strain>
    </source>
</reference>
<sequence length="372" mass="43214">MPDGLTYLGQKCVLEFLEANKRIHISSRCPRLKQIDHGVPFHINTLAFHKDWIIVNKFGYHLREEEESDPHDLRNQLVEGDVLIGSRIAIWSRKYPKIGFYNNLRQVADRRVPERNSKIMETHVVIKKMYEILFGERRHIWVDRLKFSLQEPTILRLPVGFNVRTRKLDSGQLNPDYFICLLHPSSFPLHELTLKSPEKLNQPIVLSSAKLIIHEFISFPQRLMENLMMLEHSNVTVVDSGYTPFDFYRVIEYWLNHRQGTSACFKWTATGGAELKMFVDGITSRFPAIIKTACDTSYNTFPNFNFISIPLNETSYIAIYGVRQALFFSTEIVMEAMDVGTFSPPHDLHHLKPLVPDYVGEKKINKKSCEIM</sequence>
<dbReference type="AlphaFoldDB" id="E3N8S1"/>
<protein>
    <submittedName>
        <fullName evidence="1">Uncharacterized protein</fullName>
    </submittedName>
</protein>
<dbReference type="PANTHER" id="PTHR31379">
    <property type="entry name" value="F-BOX C PROTEIN-RELATED-RELATED"/>
    <property type="match status" value="1"/>
</dbReference>
<dbReference type="HOGENOM" id="CLU_042576_3_3_1"/>
<accession>E3N8S1</accession>
<dbReference type="Pfam" id="PF12078">
    <property type="entry name" value="DUF3557"/>
    <property type="match status" value="1"/>
</dbReference>
<dbReference type="InParanoid" id="E3N8S1"/>
<dbReference type="EMBL" id="DS268558">
    <property type="protein sequence ID" value="EFO89576.1"/>
    <property type="molecule type" value="Genomic_DNA"/>
</dbReference>
<dbReference type="Proteomes" id="UP000008281">
    <property type="component" value="Unassembled WGS sequence"/>
</dbReference>
<dbReference type="PANTHER" id="PTHR31379:SF1">
    <property type="entry name" value="F-BOX C PROTEIN-RELATED"/>
    <property type="match status" value="1"/>
</dbReference>
<keyword evidence="2" id="KW-1185">Reference proteome</keyword>
<organism evidence="2">
    <name type="scientific">Caenorhabditis remanei</name>
    <name type="common">Caenorhabditis vulgaris</name>
    <dbReference type="NCBI Taxonomy" id="31234"/>
    <lineage>
        <taxon>Eukaryota</taxon>
        <taxon>Metazoa</taxon>
        <taxon>Ecdysozoa</taxon>
        <taxon>Nematoda</taxon>
        <taxon>Chromadorea</taxon>
        <taxon>Rhabditida</taxon>
        <taxon>Rhabditina</taxon>
        <taxon>Rhabditomorpha</taxon>
        <taxon>Rhabditoidea</taxon>
        <taxon>Rhabditidae</taxon>
        <taxon>Peloderinae</taxon>
        <taxon>Caenorhabditis</taxon>
    </lineage>
</organism>
<dbReference type="FunCoup" id="E3N8S1">
    <property type="interactions" value="898"/>
</dbReference>
<dbReference type="InterPro" id="IPR021942">
    <property type="entry name" value="DUF3557"/>
</dbReference>
<gene>
    <name evidence="1" type="ORF">CRE_22655</name>
</gene>
<evidence type="ECO:0000313" key="1">
    <source>
        <dbReference type="EMBL" id="EFO89576.1"/>
    </source>
</evidence>
<evidence type="ECO:0000313" key="2">
    <source>
        <dbReference type="Proteomes" id="UP000008281"/>
    </source>
</evidence>
<name>E3N8S1_CAERE</name>
<proteinExistence type="predicted"/>